<protein>
    <recommendedName>
        <fullName evidence="3">DDE Tnp4 domain-containing protein</fullName>
    </recommendedName>
</protein>
<dbReference type="PANTHER" id="PTHR23080:SF143">
    <property type="entry name" value="SI:DKEY-56D12.4"/>
    <property type="match status" value="1"/>
</dbReference>
<reference evidence="4 5" key="1">
    <citation type="submission" date="2023-01" db="EMBL/GenBank/DDBJ databases">
        <authorList>
            <person name="Whitehead M."/>
        </authorList>
    </citation>
    <scope>NUCLEOTIDE SEQUENCE [LARGE SCALE GENOMIC DNA]</scope>
</reference>
<dbReference type="GO" id="GO:0046872">
    <property type="term" value="F:metal ion binding"/>
    <property type="evidence" value="ECO:0007669"/>
    <property type="project" value="UniProtKB-KW"/>
</dbReference>
<sequence>MAINPSGFICFLSKSYGGRTSDSFINNERGFLSKLGDEVLADKGFHFIKVVLKASKSILVVPPILHSGHFYEDKVLETYTVTSVRIYIERVFK</sequence>
<feature type="domain" description="DDE Tnp4" evidence="3">
    <location>
        <begin position="2"/>
        <end position="93"/>
    </location>
</feature>
<dbReference type="AlphaFoldDB" id="A0AAV0WJZ2"/>
<comment type="cofactor">
    <cofactor evidence="1">
        <name>a divalent metal cation</name>
        <dbReference type="ChEBI" id="CHEBI:60240"/>
    </cofactor>
</comment>
<dbReference type="Pfam" id="PF13359">
    <property type="entry name" value="DDE_Tnp_4"/>
    <property type="match status" value="1"/>
</dbReference>
<dbReference type="Proteomes" id="UP001160148">
    <property type="component" value="Unassembled WGS sequence"/>
</dbReference>
<dbReference type="EMBL" id="CARXXK010000002">
    <property type="protein sequence ID" value="CAI6356189.1"/>
    <property type="molecule type" value="Genomic_DNA"/>
</dbReference>
<proteinExistence type="predicted"/>
<organism evidence="4 5">
    <name type="scientific">Macrosiphum euphorbiae</name>
    <name type="common">potato aphid</name>
    <dbReference type="NCBI Taxonomy" id="13131"/>
    <lineage>
        <taxon>Eukaryota</taxon>
        <taxon>Metazoa</taxon>
        <taxon>Ecdysozoa</taxon>
        <taxon>Arthropoda</taxon>
        <taxon>Hexapoda</taxon>
        <taxon>Insecta</taxon>
        <taxon>Pterygota</taxon>
        <taxon>Neoptera</taxon>
        <taxon>Paraneoptera</taxon>
        <taxon>Hemiptera</taxon>
        <taxon>Sternorrhyncha</taxon>
        <taxon>Aphidomorpha</taxon>
        <taxon>Aphidoidea</taxon>
        <taxon>Aphididae</taxon>
        <taxon>Macrosiphini</taxon>
        <taxon>Macrosiphum</taxon>
    </lineage>
</organism>
<keyword evidence="2" id="KW-0479">Metal-binding</keyword>
<evidence type="ECO:0000256" key="2">
    <source>
        <dbReference type="ARBA" id="ARBA00022723"/>
    </source>
</evidence>
<gene>
    <name evidence="4" type="ORF">MEUPH1_LOCUS11945</name>
</gene>
<evidence type="ECO:0000313" key="4">
    <source>
        <dbReference type="EMBL" id="CAI6356189.1"/>
    </source>
</evidence>
<dbReference type="InterPro" id="IPR027806">
    <property type="entry name" value="HARBI1_dom"/>
</dbReference>
<evidence type="ECO:0000256" key="1">
    <source>
        <dbReference type="ARBA" id="ARBA00001968"/>
    </source>
</evidence>
<evidence type="ECO:0000313" key="5">
    <source>
        <dbReference type="Proteomes" id="UP001160148"/>
    </source>
</evidence>
<dbReference type="PANTHER" id="PTHR23080">
    <property type="entry name" value="THAP DOMAIN PROTEIN"/>
    <property type="match status" value="1"/>
</dbReference>
<accession>A0AAV0WJZ2</accession>
<name>A0AAV0WJZ2_9HEMI</name>
<comment type="caution">
    <text evidence="4">The sequence shown here is derived from an EMBL/GenBank/DDBJ whole genome shotgun (WGS) entry which is preliminary data.</text>
</comment>
<keyword evidence="5" id="KW-1185">Reference proteome</keyword>
<evidence type="ECO:0000259" key="3">
    <source>
        <dbReference type="Pfam" id="PF13359"/>
    </source>
</evidence>